<protein>
    <submittedName>
        <fullName evidence="1">Uncharacterized protein</fullName>
    </submittedName>
</protein>
<dbReference type="Gramene" id="OB01G13640.1">
    <property type="protein sequence ID" value="OB01G13640.1"/>
    <property type="gene ID" value="OB01G13640"/>
</dbReference>
<dbReference type="Proteomes" id="UP000006038">
    <property type="component" value="Chromosome 1"/>
</dbReference>
<dbReference type="eggNOG" id="ENOG502R4RY">
    <property type="taxonomic scope" value="Eukaryota"/>
</dbReference>
<reference evidence="1" key="1">
    <citation type="journal article" date="2013" name="Nat. Commun.">
        <title>Whole-genome sequencing of Oryza brachyantha reveals mechanisms underlying Oryza genome evolution.</title>
        <authorList>
            <person name="Chen J."/>
            <person name="Huang Q."/>
            <person name="Gao D."/>
            <person name="Wang J."/>
            <person name="Lang Y."/>
            <person name="Liu T."/>
            <person name="Li B."/>
            <person name="Bai Z."/>
            <person name="Luis Goicoechea J."/>
            <person name="Liang C."/>
            <person name="Chen C."/>
            <person name="Zhang W."/>
            <person name="Sun S."/>
            <person name="Liao Y."/>
            <person name="Zhang X."/>
            <person name="Yang L."/>
            <person name="Song C."/>
            <person name="Wang M."/>
            <person name="Shi J."/>
            <person name="Liu G."/>
            <person name="Liu J."/>
            <person name="Zhou H."/>
            <person name="Zhou W."/>
            <person name="Yu Q."/>
            <person name="An N."/>
            <person name="Chen Y."/>
            <person name="Cai Q."/>
            <person name="Wang B."/>
            <person name="Liu B."/>
            <person name="Min J."/>
            <person name="Huang Y."/>
            <person name="Wu H."/>
            <person name="Li Z."/>
            <person name="Zhang Y."/>
            <person name="Yin Y."/>
            <person name="Song W."/>
            <person name="Jiang J."/>
            <person name="Jackson S.A."/>
            <person name="Wing R.A."/>
            <person name="Wang J."/>
            <person name="Chen M."/>
        </authorList>
    </citation>
    <scope>NUCLEOTIDE SEQUENCE [LARGE SCALE GENOMIC DNA]</scope>
    <source>
        <strain evidence="1">cv. IRGC 101232</strain>
    </source>
</reference>
<proteinExistence type="predicted"/>
<keyword evidence="2" id="KW-1185">Reference proteome</keyword>
<name>J3KWK8_ORYBR</name>
<evidence type="ECO:0000313" key="1">
    <source>
        <dbReference type="EnsemblPlants" id="OB01G13640.1"/>
    </source>
</evidence>
<dbReference type="AlphaFoldDB" id="J3KWK8"/>
<dbReference type="HOGENOM" id="CLU_120214_0_0_1"/>
<organism evidence="1">
    <name type="scientific">Oryza brachyantha</name>
    <name type="common">malo sina</name>
    <dbReference type="NCBI Taxonomy" id="4533"/>
    <lineage>
        <taxon>Eukaryota</taxon>
        <taxon>Viridiplantae</taxon>
        <taxon>Streptophyta</taxon>
        <taxon>Embryophyta</taxon>
        <taxon>Tracheophyta</taxon>
        <taxon>Spermatophyta</taxon>
        <taxon>Magnoliopsida</taxon>
        <taxon>Liliopsida</taxon>
        <taxon>Poales</taxon>
        <taxon>Poaceae</taxon>
        <taxon>BOP clade</taxon>
        <taxon>Oryzoideae</taxon>
        <taxon>Oryzeae</taxon>
        <taxon>Oryzinae</taxon>
        <taxon>Oryza</taxon>
    </lineage>
</organism>
<accession>J3KWK8</accession>
<reference evidence="1" key="2">
    <citation type="submission" date="2013-04" db="UniProtKB">
        <authorList>
            <consortium name="EnsemblPlants"/>
        </authorList>
    </citation>
    <scope>IDENTIFICATION</scope>
</reference>
<evidence type="ECO:0000313" key="2">
    <source>
        <dbReference type="Proteomes" id="UP000006038"/>
    </source>
</evidence>
<dbReference type="OMA" id="MARVCAY"/>
<sequence length="199" mass="22571">MARARPYNKREWELGEEERWRKLARTVPAVLMPIGTSRKAIRSTMKVKSAIKAVRRTRSLSVSGEPSDYDLLDGAHGKIERISATHAKAGHLFVRCAAHLSGLQGGAAWQAWENHRADADRFANEARQCLSRVESAIEAAGDVLLAVQWRRGRRLPQEARDLLHRAKDDVSKALDALRDMHRAIVLEFFDAWMVLNRDR</sequence>
<dbReference type="EnsemblPlants" id="OB01G13640.1">
    <property type="protein sequence ID" value="OB01G13640.1"/>
    <property type="gene ID" value="OB01G13640"/>
</dbReference>